<dbReference type="PANTHER" id="PTHR10443:SF12">
    <property type="entry name" value="DIPEPTIDASE"/>
    <property type="match status" value="1"/>
</dbReference>
<sequence length="325" mass="35224">MMKIDAVSPLLEKPEFLDLYRAGGTTCVAPTIAAHDSTIDTFRTISGWLARIAARDDLLLVRSAADVDRALREDKLGILFHFQGTAPLEGNIGYVRAFAELGVRAIMLTYNAAGPFGDGCEEPRNGGLTRLGRRLIEEMEACGVLLDLSHTGHRTTMDAMEAATKPVAFTHSNAHALHASPRNIRDDQARAAAATGGVVGVTLVPYLIKQGKPVKVDDFIDHIAHFADLVGVDHVGLGMDYYWGQQPFASDEMAMSMWQSAVDAGVWDPATYPAPPHYYPEGLDTPAELGNLPAALERRGFAADEVAKIMGGNWYRLYGQIFPAS</sequence>
<gene>
    <name evidence="1" type="ORF">ACFOGP_08835</name>
</gene>
<reference evidence="2" key="1">
    <citation type="journal article" date="2019" name="Int. J. Syst. Evol. Microbiol.">
        <title>The Global Catalogue of Microorganisms (GCM) 10K type strain sequencing project: providing services to taxonomists for standard genome sequencing and annotation.</title>
        <authorList>
            <consortium name="The Broad Institute Genomics Platform"/>
            <consortium name="The Broad Institute Genome Sequencing Center for Infectious Disease"/>
            <person name="Wu L."/>
            <person name="Ma J."/>
        </authorList>
    </citation>
    <scope>NUCLEOTIDE SEQUENCE [LARGE SCALE GENOMIC DNA]</scope>
    <source>
        <strain evidence="2">KCTC 52366</strain>
    </source>
</reference>
<evidence type="ECO:0000313" key="2">
    <source>
        <dbReference type="Proteomes" id="UP001595632"/>
    </source>
</evidence>
<dbReference type="Proteomes" id="UP001595632">
    <property type="component" value="Unassembled WGS sequence"/>
</dbReference>
<evidence type="ECO:0000313" key="1">
    <source>
        <dbReference type="EMBL" id="MFC3142812.1"/>
    </source>
</evidence>
<dbReference type="InterPro" id="IPR008257">
    <property type="entry name" value="Pept_M19"/>
</dbReference>
<organism evidence="1 2">
    <name type="scientific">Psychromarinibacter halotolerans</name>
    <dbReference type="NCBI Taxonomy" id="1775175"/>
    <lineage>
        <taxon>Bacteria</taxon>
        <taxon>Pseudomonadati</taxon>
        <taxon>Pseudomonadota</taxon>
        <taxon>Alphaproteobacteria</taxon>
        <taxon>Rhodobacterales</taxon>
        <taxon>Paracoccaceae</taxon>
        <taxon>Psychromarinibacter</taxon>
    </lineage>
</organism>
<dbReference type="EMBL" id="JBHRTB010000010">
    <property type="protein sequence ID" value="MFC3142812.1"/>
    <property type="molecule type" value="Genomic_DNA"/>
</dbReference>
<dbReference type="Pfam" id="PF01244">
    <property type="entry name" value="Peptidase_M19"/>
    <property type="match status" value="1"/>
</dbReference>
<dbReference type="RefSeq" id="WP_275633596.1">
    <property type="nucleotide sequence ID" value="NZ_JARGYD010000005.1"/>
</dbReference>
<accession>A0ABV7GUP7</accession>
<protein>
    <submittedName>
        <fullName evidence="1">Dipeptidase</fullName>
    </submittedName>
</protein>
<dbReference type="SUPFAM" id="SSF51556">
    <property type="entry name" value="Metallo-dependent hydrolases"/>
    <property type="match status" value="1"/>
</dbReference>
<proteinExistence type="predicted"/>
<keyword evidence="2" id="KW-1185">Reference proteome</keyword>
<name>A0ABV7GUP7_9RHOB</name>
<dbReference type="PANTHER" id="PTHR10443">
    <property type="entry name" value="MICROSOMAL DIPEPTIDASE"/>
    <property type="match status" value="1"/>
</dbReference>
<dbReference type="InterPro" id="IPR032466">
    <property type="entry name" value="Metal_Hydrolase"/>
</dbReference>
<comment type="caution">
    <text evidence="1">The sequence shown here is derived from an EMBL/GenBank/DDBJ whole genome shotgun (WGS) entry which is preliminary data.</text>
</comment>
<dbReference type="Gene3D" id="3.20.20.140">
    <property type="entry name" value="Metal-dependent hydrolases"/>
    <property type="match status" value="1"/>
</dbReference>
<dbReference type="PROSITE" id="PS51365">
    <property type="entry name" value="RENAL_DIPEPTIDASE_2"/>
    <property type="match status" value="1"/>
</dbReference>